<dbReference type="SUPFAM" id="SSF54001">
    <property type="entry name" value="Cysteine proteinases"/>
    <property type="match status" value="1"/>
</dbReference>
<dbReference type="Proteomes" id="UP000794436">
    <property type="component" value="Unassembled WGS sequence"/>
</dbReference>
<dbReference type="EMBL" id="SPLM01000076">
    <property type="protein sequence ID" value="TMW61484.1"/>
    <property type="molecule type" value="Genomic_DNA"/>
</dbReference>
<evidence type="ECO:0000313" key="1">
    <source>
        <dbReference type="EMBL" id="TMW61484.1"/>
    </source>
</evidence>
<organism evidence="1 2">
    <name type="scientific">Pythium oligandrum</name>
    <name type="common">Mycoparasitic fungus</name>
    <dbReference type="NCBI Taxonomy" id="41045"/>
    <lineage>
        <taxon>Eukaryota</taxon>
        <taxon>Sar</taxon>
        <taxon>Stramenopiles</taxon>
        <taxon>Oomycota</taxon>
        <taxon>Peronosporomycetes</taxon>
        <taxon>Pythiales</taxon>
        <taxon>Pythiaceae</taxon>
        <taxon>Pythium</taxon>
    </lineage>
</organism>
<evidence type="ECO:0008006" key="3">
    <source>
        <dbReference type="Google" id="ProtNLM"/>
    </source>
</evidence>
<reference evidence="1" key="1">
    <citation type="submission" date="2019-03" db="EMBL/GenBank/DDBJ databases">
        <title>Long read genome sequence of the mycoparasitic Pythium oligandrum ATCC 38472 isolated from sugarbeet rhizosphere.</title>
        <authorList>
            <person name="Gaulin E."/>
        </authorList>
    </citation>
    <scope>NUCLEOTIDE SEQUENCE</scope>
    <source>
        <strain evidence="1">ATCC 38472_TT</strain>
    </source>
</reference>
<dbReference type="PANTHER" id="PTHR35899:SF1">
    <property type="entry name" value="PEPTIDASE C1A PAPAIN C-TERMINAL DOMAIN-CONTAINING PROTEIN"/>
    <property type="match status" value="1"/>
</dbReference>
<keyword evidence="2" id="KW-1185">Reference proteome</keyword>
<protein>
    <recommendedName>
        <fullName evidence="3">Peptidase C1A papain C-terminal domain-containing protein</fullName>
    </recommendedName>
</protein>
<dbReference type="PANTHER" id="PTHR35899">
    <property type="entry name" value="PAPAIN FAMILY CYSTEINE PROTEASE DOMAIN CONTAINING PROTEIN"/>
    <property type="match status" value="1"/>
</dbReference>
<proteinExistence type="predicted"/>
<evidence type="ECO:0000313" key="2">
    <source>
        <dbReference type="Proteomes" id="UP000794436"/>
    </source>
</evidence>
<dbReference type="OrthoDB" id="25576at2759"/>
<dbReference type="Gene3D" id="3.90.70.10">
    <property type="entry name" value="Cysteine proteinases"/>
    <property type="match status" value="1"/>
</dbReference>
<dbReference type="InterPro" id="IPR038765">
    <property type="entry name" value="Papain-like_cys_pep_sf"/>
</dbReference>
<dbReference type="CDD" id="cd02619">
    <property type="entry name" value="Peptidase_C1"/>
    <property type="match status" value="1"/>
</dbReference>
<dbReference type="AlphaFoldDB" id="A0A8K1FHX5"/>
<name>A0A8K1FHX5_PYTOL</name>
<sequence>MQDSAYGTVAYPQEHDGFLHSRETKKQQMPWGKIAVGAAIGLAGLGYCASLQSTLSAQQQLLVKMQQQLDAMHTSMQAKDTAAAVVSNSAMRHRGQLPHKFVIDHVTPLKTQDNRGTCWDFASVGVLENSYRAQGIQHGWLKENEYVPISEQAYGAEILRLCTGPPGSPQHAACFLPGGGIYRNSTDGGDATELYYLVNGLKDSTFPESICPYNPDPGNDTVCDGLTKEKRASNPLRFTLKKLESYYQEPQIKDALLRHRQAMAFTTPMPYITHYYPCVGDFAKDERCNPESNACTLCPPELALTTCCIPVTGGENYNMHGEFIAHSGMTLEGGHVMTLVGYNDLYRTKDGLTGGYIIKNSWWDGIHPALGPKHARGSHSIKYWLQEISDWEERTMCPNSYRPDNWYQCGQDGEVIHARSNSGARVPLPLTRRENVTGIEECLSEETKLYAETNIQPLHLECTDEAYCKTGAEYTYFARNATEWGDRMQVMCFLEYNTASKVASELCLPPMLMEKIAYIFSPVADEVRENDHDVCGFYFYPYEVQQQYNSNFGNFYVNHFDIEWHASSYLANKEDYPEYDYSEVEKSTKKQKTYGPFVGPFPFARVVPSDAWKQEL</sequence>
<comment type="caution">
    <text evidence="1">The sequence shown here is derived from an EMBL/GenBank/DDBJ whole genome shotgun (WGS) entry which is preliminary data.</text>
</comment>
<accession>A0A8K1FHX5</accession>
<gene>
    <name evidence="1" type="ORF">Poli38472_012675</name>
</gene>